<dbReference type="InterPro" id="IPR006046">
    <property type="entry name" value="Alpha_amylase"/>
</dbReference>
<dbReference type="Pfam" id="PF02806">
    <property type="entry name" value="Alpha-amylase_C"/>
    <property type="match status" value="1"/>
</dbReference>
<comment type="cofactor">
    <cofactor evidence="2">
        <name>Ca(2+)</name>
        <dbReference type="ChEBI" id="CHEBI:29108"/>
    </cofactor>
</comment>
<comment type="subunit">
    <text evidence="5">Monomer.</text>
</comment>
<keyword evidence="11 14" id="KW-0119">Carbohydrate metabolism</keyword>
<dbReference type="InterPro" id="IPR013780">
    <property type="entry name" value="Glyco_hydro_b"/>
</dbReference>
<dbReference type="SMART" id="SM00632">
    <property type="entry name" value="Aamy_C"/>
    <property type="match status" value="1"/>
</dbReference>
<sequence>MFPGRHVMTHLFEWKWNDIADECERFLGPRGYGGVQISPPQESILIYQGDTHRPWWERYQPVSYILQTRSGDESEFKDMVQRCNAAEVRIYVDIVVNHMTGGWPDGTPSTGSSDFNYGSQSYSGVPYSRYDFNDGNCRTASGSIENYNDAEQVRNCRLSGMNDINQGTDYVRGMIRDYLNRLISYGVAGFRFDASKHMWPGDMKAIIDSLSNLPSQWFKAGARPFVVQEVIDMGVGEPITNDQYIGNGRVTEFKYGTFLGASFLGVNKLQSLNNWGEDWGLLNRDTALAFIDNHDNQRGTGGGGSYILTFRQDKLYKMATAFMLAHPYGVVRVMSSYYWDQNIVNGHDQNDWVGPPSDPGWSIISPIINDDGSCGNGWICEHRWNEIANMVTFRNVAWGTDVNDWWDNGNNQIAFCRGGQGFIAINNEGYDMKETLQCSFSPGYNSVVLRGPSRLTKSRRSTSLDINSVGTIYYHILPAEHDEIMGLHL</sequence>
<keyword evidence="9" id="KW-0106">Calcium</keyword>
<evidence type="ECO:0000313" key="18">
    <source>
        <dbReference type="Proteomes" id="UP001497623"/>
    </source>
</evidence>
<evidence type="ECO:0000256" key="13">
    <source>
        <dbReference type="RuleBase" id="RU003615"/>
    </source>
</evidence>
<evidence type="ECO:0000256" key="14">
    <source>
        <dbReference type="RuleBase" id="RU361134"/>
    </source>
</evidence>
<evidence type="ECO:0000256" key="12">
    <source>
        <dbReference type="ARBA" id="ARBA00023295"/>
    </source>
</evidence>
<dbReference type="SMART" id="SM00642">
    <property type="entry name" value="Aamy"/>
    <property type="match status" value="1"/>
</dbReference>
<dbReference type="EC" id="3.2.1.1" evidence="6 14"/>
<comment type="caution">
    <text evidence="17">The sequence shown here is derived from an EMBL/GenBank/DDBJ whole genome shotgun (WGS) entry which is preliminary data.</text>
</comment>
<dbReference type="Gene3D" id="2.60.40.1180">
    <property type="entry name" value="Golgi alpha-mannosidase II"/>
    <property type="match status" value="1"/>
</dbReference>
<dbReference type="FunFam" id="3.20.20.80:FF:000056">
    <property type="entry name" value="Pancreatic alpha-amylase"/>
    <property type="match status" value="1"/>
</dbReference>
<comment type="catalytic activity">
    <reaction evidence="1 14">
        <text>Endohydrolysis of (1-&gt;4)-alpha-D-glucosidic linkages in polysaccharides containing three or more (1-&gt;4)-alpha-linked D-glucose units.</text>
        <dbReference type="EC" id="3.2.1.1"/>
    </reaction>
</comment>
<feature type="non-terminal residue" evidence="17">
    <location>
        <position position="489"/>
    </location>
</feature>
<evidence type="ECO:0000256" key="7">
    <source>
        <dbReference type="ARBA" id="ARBA00022723"/>
    </source>
</evidence>
<dbReference type="PRINTS" id="PR00110">
    <property type="entry name" value="ALPHAAMYLASE"/>
</dbReference>
<evidence type="ECO:0000256" key="2">
    <source>
        <dbReference type="ARBA" id="ARBA00001913"/>
    </source>
</evidence>
<dbReference type="EMBL" id="CAXKWB010040860">
    <property type="protein sequence ID" value="CAL4155730.1"/>
    <property type="molecule type" value="Genomic_DNA"/>
</dbReference>
<dbReference type="Gene3D" id="3.20.20.80">
    <property type="entry name" value="Glycosidases"/>
    <property type="match status" value="1"/>
</dbReference>
<dbReference type="SUPFAM" id="SSF51011">
    <property type="entry name" value="Glycosyl hydrolase domain"/>
    <property type="match status" value="1"/>
</dbReference>
<dbReference type="InterPro" id="IPR006047">
    <property type="entry name" value="GH13_cat_dom"/>
</dbReference>
<dbReference type="PANTHER" id="PTHR43447">
    <property type="entry name" value="ALPHA-AMYLASE"/>
    <property type="match status" value="1"/>
</dbReference>
<dbReference type="Pfam" id="PF00128">
    <property type="entry name" value="Alpha-amylase"/>
    <property type="match status" value="1"/>
</dbReference>
<evidence type="ECO:0000256" key="11">
    <source>
        <dbReference type="ARBA" id="ARBA00023277"/>
    </source>
</evidence>
<reference evidence="17 18" key="1">
    <citation type="submission" date="2024-05" db="EMBL/GenBank/DDBJ databases">
        <authorList>
            <person name="Wallberg A."/>
        </authorList>
    </citation>
    <scope>NUCLEOTIDE SEQUENCE [LARGE SCALE GENOMIC DNA]</scope>
</reference>
<dbReference type="CDD" id="cd11317">
    <property type="entry name" value="AmyAc_bac_euk_AmyA"/>
    <property type="match status" value="1"/>
</dbReference>
<evidence type="ECO:0000259" key="15">
    <source>
        <dbReference type="SMART" id="SM00632"/>
    </source>
</evidence>
<evidence type="ECO:0000256" key="5">
    <source>
        <dbReference type="ARBA" id="ARBA00011245"/>
    </source>
</evidence>
<dbReference type="InterPro" id="IPR031319">
    <property type="entry name" value="A-amylase_C"/>
</dbReference>
<evidence type="ECO:0000256" key="8">
    <source>
        <dbReference type="ARBA" id="ARBA00022801"/>
    </source>
</evidence>
<comment type="cofactor">
    <cofactor evidence="3">
        <name>chloride</name>
        <dbReference type="ChEBI" id="CHEBI:17996"/>
    </cofactor>
</comment>
<keyword evidence="18" id="KW-1185">Reference proteome</keyword>
<dbReference type="GO" id="GO:0046872">
    <property type="term" value="F:metal ion binding"/>
    <property type="evidence" value="ECO:0007669"/>
    <property type="project" value="UniProtKB-KW"/>
</dbReference>
<name>A0AAV2S030_MEGNR</name>
<keyword evidence="7" id="KW-0479">Metal-binding</keyword>
<evidence type="ECO:0000313" key="17">
    <source>
        <dbReference type="EMBL" id="CAL4155730.1"/>
    </source>
</evidence>
<keyword evidence="8 14" id="KW-0378">Hydrolase</keyword>
<feature type="domain" description="Glycosyl hydrolase family 13 catalytic" evidence="16">
    <location>
        <begin position="6"/>
        <end position="394"/>
    </location>
</feature>
<feature type="domain" description="Alpha-amylase C-terminal" evidence="15">
    <location>
        <begin position="403"/>
        <end position="485"/>
    </location>
</feature>
<dbReference type="InterPro" id="IPR017853">
    <property type="entry name" value="GH"/>
</dbReference>
<dbReference type="GO" id="GO:0005975">
    <property type="term" value="P:carbohydrate metabolic process"/>
    <property type="evidence" value="ECO:0007669"/>
    <property type="project" value="InterPro"/>
</dbReference>
<dbReference type="SUPFAM" id="SSF51445">
    <property type="entry name" value="(Trans)glycosidases"/>
    <property type="match status" value="1"/>
</dbReference>
<evidence type="ECO:0000259" key="16">
    <source>
        <dbReference type="SMART" id="SM00642"/>
    </source>
</evidence>
<comment type="similarity">
    <text evidence="4 13">Belongs to the glycosyl hydrolase 13 family.</text>
</comment>
<keyword evidence="12 14" id="KW-0326">Glycosidase</keyword>
<proteinExistence type="inferred from homology"/>
<gene>
    <name evidence="17" type="ORF">MNOR_LOCUS31551</name>
</gene>
<dbReference type="InterPro" id="IPR006048">
    <property type="entry name" value="A-amylase/branching_C"/>
</dbReference>
<dbReference type="GO" id="GO:0004556">
    <property type="term" value="F:alpha-amylase activity"/>
    <property type="evidence" value="ECO:0007669"/>
    <property type="project" value="UniProtKB-UniRule"/>
</dbReference>
<keyword evidence="10" id="KW-0868">Chloride</keyword>
<evidence type="ECO:0000256" key="9">
    <source>
        <dbReference type="ARBA" id="ARBA00022837"/>
    </source>
</evidence>
<evidence type="ECO:0000256" key="1">
    <source>
        <dbReference type="ARBA" id="ARBA00000548"/>
    </source>
</evidence>
<dbReference type="AlphaFoldDB" id="A0AAV2S030"/>
<organism evidence="17 18">
    <name type="scientific">Meganyctiphanes norvegica</name>
    <name type="common">Northern krill</name>
    <name type="synonym">Thysanopoda norvegica</name>
    <dbReference type="NCBI Taxonomy" id="48144"/>
    <lineage>
        <taxon>Eukaryota</taxon>
        <taxon>Metazoa</taxon>
        <taxon>Ecdysozoa</taxon>
        <taxon>Arthropoda</taxon>
        <taxon>Crustacea</taxon>
        <taxon>Multicrustacea</taxon>
        <taxon>Malacostraca</taxon>
        <taxon>Eumalacostraca</taxon>
        <taxon>Eucarida</taxon>
        <taxon>Euphausiacea</taxon>
        <taxon>Euphausiidae</taxon>
        <taxon>Meganyctiphanes</taxon>
    </lineage>
</organism>
<evidence type="ECO:0000256" key="10">
    <source>
        <dbReference type="ARBA" id="ARBA00023214"/>
    </source>
</evidence>
<evidence type="ECO:0000256" key="4">
    <source>
        <dbReference type="ARBA" id="ARBA00008061"/>
    </source>
</evidence>
<protein>
    <recommendedName>
        <fullName evidence="6 14">Alpha-amylase</fullName>
        <ecNumber evidence="6 14">3.2.1.1</ecNumber>
    </recommendedName>
</protein>
<dbReference type="Proteomes" id="UP001497623">
    <property type="component" value="Unassembled WGS sequence"/>
</dbReference>
<accession>A0AAV2S030</accession>
<evidence type="ECO:0000256" key="3">
    <source>
        <dbReference type="ARBA" id="ARBA00001923"/>
    </source>
</evidence>
<evidence type="ECO:0000256" key="6">
    <source>
        <dbReference type="ARBA" id="ARBA00012595"/>
    </source>
</evidence>